<evidence type="ECO:0000313" key="1">
    <source>
        <dbReference type="EMBL" id="KAI8423009.1"/>
    </source>
</evidence>
<proteinExistence type="predicted"/>
<evidence type="ECO:0000313" key="2">
    <source>
        <dbReference type="Proteomes" id="UP001064048"/>
    </source>
</evidence>
<comment type="caution">
    <text evidence="1">The sequence shown here is derived from an EMBL/GenBank/DDBJ whole genome shotgun (WGS) entry which is preliminary data.</text>
</comment>
<reference evidence="1 2" key="1">
    <citation type="journal article" date="2022" name="Genome Biol. Evol.">
        <title>The Spruce Budworm Genome: Reconstructing the Evolutionary History of Antifreeze Proteins.</title>
        <authorList>
            <person name="Beliveau C."/>
            <person name="Gagne P."/>
            <person name="Picq S."/>
            <person name="Vernygora O."/>
            <person name="Keeling C.I."/>
            <person name="Pinkney K."/>
            <person name="Doucet D."/>
            <person name="Wen F."/>
            <person name="Johnston J.S."/>
            <person name="Maaroufi H."/>
            <person name="Boyle B."/>
            <person name="Laroche J."/>
            <person name="Dewar K."/>
            <person name="Juretic N."/>
            <person name="Blackburn G."/>
            <person name="Nisole A."/>
            <person name="Brunet B."/>
            <person name="Brandao M."/>
            <person name="Lumley L."/>
            <person name="Duan J."/>
            <person name="Quan G."/>
            <person name="Lucarotti C.J."/>
            <person name="Roe A.D."/>
            <person name="Sperling F.A.H."/>
            <person name="Levesque R.C."/>
            <person name="Cusson M."/>
        </authorList>
    </citation>
    <scope>NUCLEOTIDE SEQUENCE [LARGE SCALE GENOMIC DNA]</scope>
    <source>
        <strain evidence="1">Glfc:IPQL:Cfum</strain>
    </source>
</reference>
<dbReference type="EMBL" id="CM046125">
    <property type="protein sequence ID" value="KAI8423009.1"/>
    <property type="molecule type" value="Genomic_DNA"/>
</dbReference>
<organism evidence="1 2">
    <name type="scientific">Choristoneura fumiferana</name>
    <name type="common">Spruce budworm moth</name>
    <name type="synonym">Archips fumiferana</name>
    <dbReference type="NCBI Taxonomy" id="7141"/>
    <lineage>
        <taxon>Eukaryota</taxon>
        <taxon>Metazoa</taxon>
        <taxon>Ecdysozoa</taxon>
        <taxon>Arthropoda</taxon>
        <taxon>Hexapoda</taxon>
        <taxon>Insecta</taxon>
        <taxon>Pterygota</taxon>
        <taxon>Neoptera</taxon>
        <taxon>Endopterygota</taxon>
        <taxon>Lepidoptera</taxon>
        <taxon>Glossata</taxon>
        <taxon>Ditrysia</taxon>
        <taxon>Tortricoidea</taxon>
        <taxon>Tortricidae</taxon>
        <taxon>Tortricinae</taxon>
        <taxon>Choristoneura</taxon>
    </lineage>
</organism>
<name>A0ACC0JG09_CHOFU</name>
<protein>
    <submittedName>
        <fullName evidence="1">Uncharacterized protein</fullName>
    </submittedName>
</protein>
<accession>A0ACC0JG09</accession>
<keyword evidence="2" id="KW-1185">Reference proteome</keyword>
<dbReference type="Proteomes" id="UP001064048">
    <property type="component" value="Chromosome 25"/>
</dbReference>
<sequence>MGTFITCVLSLLVAVSGSSGYTDHRQRRFKDNFLFGTASSAYQVEGAWNEDGKGPSIWDHHFHSNPESVVPGDVASDSYHNYKRDVEMLRELGVNFYRFSVSWPRILPSGLPNIKNEAGLQYYDNLIDELLKHNIQPMVTLYHFDLPQSLQDLGGWANPHSIEWFEDYAKIVFQRYAKKIKYWITVNQPNSVCVNEYFETPAPESVKGIVDYLCAKNILIAHAKVYRLYEKVYKKKYGGSVGISISANWGDPVTNSTENTEAAENYRAFGFGIFMNPIWSKTGDFPKRLKDRVAKRSQEQGYSKSRLPSFSQDEIKLIKGSADFLGLNHYTTFLLSPSTKNHRSPSFADDVSVDMTTGEKWAQSRSLWLKSAPYGLYKVCLYINKHYDYPPIIITENGWSSDPGLEDSSRSDYIQQYLKALLLAIEDGTDVLGYTYWSLMDNVEWMGGTDERFGLYEVDFDSPARPRTARQSALVYKRIIKKRIVEEGWRPKNLKIGISKKNVKRHRKTSLVRLPRADDEWSGPLAARTLVMRRSPPPLQPSYSEIGPLVVKAPSARGPPVDRQRVEAESRSGAGRVPGGCNELESAVWTMCLVRVLE</sequence>
<gene>
    <name evidence="1" type="ORF">MSG28_014097</name>
</gene>